<accession>A0AA36M297</accession>
<evidence type="ECO:0000313" key="3">
    <source>
        <dbReference type="Proteomes" id="UP001176961"/>
    </source>
</evidence>
<feature type="compositionally biased region" description="Polar residues" evidence="1">
    <location>
        <begin position="1081"/>
        <end position="1097"/>
    </location>
</feature>
<feature type="compositionally biased region" description="Pro residues" evidence="1">
    <location>
        <begin position="1175"/>
        <end position="1186"/>
    </location>
</feature>
<feature type="compositionally biased region" description="Pro residues" evidence="1">
    <location>
        <begin position="1143"/>
        <end position="1166"/>
    </location>
</feature>
<protein>
    <recommendedName>
        <fullName evidence="4">Mediator complex subunit 1</fullName>
    </recommendedName>
</protein>
<proteinExistence type="predicted"/>
<feature type="compositionally biased region" description="Low complexity" evidence="1">
    <location>
        <begin position="936"/>
        <end position="969"/>
    </location>
</feature>
<evidence type="ECO:0000313" key="2">
    <source>
        <dbReference type="EMBL" id="CAJ0595730.1"/>
    </source>
</evidence>
<organism evidence="2 3">
    <name type="scientific">Cylicocyclus nassatus</name>
    <name type="common">Nematode worm</name>
    <dbReference type="NCBI Taxonomy" id="53992"/>
    <lineage>
        <taxon>Eukaryota</taxon>
        <taxon>Metazoa</taxon>
        <taxon>Ecdysozoa</taxon>
        <taxon>Nematoda</taxon>
        <taxon>Chromadorea</taxon>
        <taxon>Rhabditida</taxon>
        <taxon>Rhabditina</taxon>
        <taxon>Rhabditomorpha</taxon>
        <taxon>Strongyloidea</taxon>
        <taxon>Strongylidae</taxon>
        <taxon>Cylicocyclus</taxon>
    </lineage>
</organism>
<feature type="compositionally biased region" description="Basic residues" evidence="1">
    <location>
        <begin position="706"/>
        <end position="715"/>
    </location>
</feature>
<feature type="region of interest" description="Disordered" evidence="1">
    <location>
        <begin position="593"/>
        <end position="635"/>
    </location>
</feature>
<feature type="compositionally biased region" description="Low complexity" evidence="1">
    <location>
        <begin position="866"/>
        <end position="876"/>
    </location>
</feature>
<feature type="compositionally biased region" description="Polar residues" evidence="1">
    <location>
        <begin position="1013"/>
        <end position="1027"/>
    </location>
</feature>
<evidence type="ECO:0008006" key="4">
    <source>
        <dbReference type="Google" id="ProtNLM"/>
    </source>
</evidence>
<name>A0AA36M297_CYLNA</name>
<feature type="compositionally biased region" description="Gly residues" evidence="1">
    <location>
        <begin position="618"/>
        <end position="629"/>
    </location>
</feature>
<feature type="compositionally biased region" description="Pro residues" evidence="1">
    <location>
        <begin position="1194"/>
        <end position="1214"/>
    </location>
</feature>
<feature type="compositionally biased region" description="Polar residues" evidence="1">
    <location>
        <begin position="599"/>
        <end position="612"/>
    </location>
</feature>
<dbReference type="EMBL" id="CATQJL010000112">
    <property type="protein sequence ID" value="CAJ0595730.1"/>
    <property type="molecule type" value="Genomic_DNA"/>
</dbReference>
<evidence type="ECO:0000256" key="1">
    <source>
        <dbReference type="SAM" id="MobiDB-lite"/>
    </source>
</evidence>
<keyword evidence="3" id="KW-1185">Reference proteome</keyword>
<feature type="compositionally biased region" description="Low complexity" evidence="1">
    <location>
        <begin position="827"/>
        <end position="856"/>
    </location>
</feature>
<gene>
    <name evidence="2" type="ORF">CYNAS_LOCUS7713</name>
</gene>
<feature type="compositionally biased region" description="Basic and acidic residues" evidence="1">
    <location>
        <begin position="1032"/>
        <end position="1073"/>
    </location>
</feature>
<feature type="region of interest" description="Disordered" evidence="1">
    <location>
        <begin position="694"/>
        <end position="1295"/>
    </location>
</feature>
<dbReference type="Proteomes" id="UP001176961">
    <property type="component" value="Unassembled WGS sequence"/>
</dbReference>
<feature type="compositionally biased region" description="Basic and acidic residues" evidence="1">
    <location>
        <begin position="1118"/>
        <end position="1132"/>
    </location>
</feature>
<reference evidence="2" key="1">
    <citation type="submission" date="2023-07" db="EMBL/GenBank/DDBJ databases">
        <authorList>
            <consortium name="CYATHOMIX"/>
        </authorList>
    </citation>
    <scope>NUCLEOTIDE SEQUENCE</scope>
    <source>
        <strain evidence="2">N/A</strain>
    </source>
</reference>
<feature type="compositionally biased region" description="Basic residues" evidence="1">
    <location>
        <begin position="742"/>
        <end position="757"/>
    </location>
</feature>
<comment type="caution">
    <text evidence="2">The sequence shown here is derived from an EMBL/GenBank/DDBJ whole genome shotgun (WGS) entry which is preliminary data.</text>
</comment>
<sequence length="1295" mass="139794">MVVSKELEDGFDLDKIDAEIKIEKIRQTASKLSWEGFHQALRRNLMEKRFVFDTEGRIDLLQAISTIRRNLPVDKNAELPVKLKQLSDSLECVLTTQGGTTLLKNVDTSIEFAHEGDNVTACKIGYFGKPAVVCDEAVELIRAGDFGKLRSKIFTVLATIPSNLTVAEKSTCVNALDSFEGFLLAANRGNASFEAISTLLYGFLLPRTPLRPSRIYYTVEPSYLVTVRRQQLEAMDFDYLDYMEVSVVSIDREIQMPAGDARNPWSTMSTCKASLQLHFSTPMLFSYGMWRRLERHLAKPAAVKENVNLYRYMSGFKFEEPELVMRTCLPEPHLQHWYTVNTSSLLEEKDCVISEICIGNGTDLAEIVSIVRAQAIHNSLWESLLAMSSGKWKKDLPHVDIRIVPSPARFELSLCANSRMYLIRIELTREFEWVGSVEDSNGEKVNPELDSMLTTRINTTRSIPVALVRVLKELGCQGVVTDNGISNAMDIDNETDIVSHLDKVGNAWLPMLNSRKQQNKPRRPKSPEFIYEVHAVPMATRGGLLASYKEITCDTSSRPAAAARAEARTQRVQSDTALAISDLEAICQLADSMDDDSKTSTPSLTARPSTSPAPRPLGGIGGTGQGPGSGVPQLSPLETARLNMKHTVSAAAAVGLASVSTDVFEFADDRSVGSGSAYPSPSPQYTPFPYNTVGSPLSATPLRGTTTKRRPRARKSANMGDRVGDMSAAAAKDPLGVSLATRKPRGKTGVRRPRGSRRGALAMTHAELEMQQRIPPPLQRSYSDYEPMQSMNLVGTPASPYVDTESDDECDPPPPPKSLTMFPSPAPSQVAASASSGVNSPSQSMSPLYTAASTPSAVPPHPSPSPLAASPSVSQPAPLPSPRPSQPRKTSLDAVVGKLKTPTAPQSTPPVKRSVFNDLYDDGTESSPPPTEGRISSASTVSSTAAYPASTISASPVPPITVTTPAAISSPRISETGRDASVSSDSSSQNPIPSVKIEGASKLILKIPKGSRASPSVEAQKTKSIPMQTMPKLEKQEKKRDKEKKEGHKERNKEKSDEARRQKRKAEGKDKDREHKRHKGTPSSSQFDPAGNTTSAKSGAGAPLTFGFVGSLKNFKIPKREEVKDSPKEKEPAPSTPVQSAPVQPPAALPPSPATTPNPPPLPPKQGIPRKTSAPVPPPPMIPLPRQPLLSTPPTGPAGGPPMGVGPPRKPPPLPDHRRPSMIGAPPFRGSTSSIPLPKGPPPPQATPSSGGGTWIRPPSHIPTQSIRSPSPDPNAMQIDDDLNSPEDSLRIADD</sequence>